<evidence type="ECO:0000256" key="1">
    <source>
        <dbReference type="SAM" id="Phobius"/>
    </source>
</evidence>
<feature type="transmembrane region" description="Helical" evidence="1">
    <location>
        <begin position="12"/>
        <end position="33"/>
    </location>
</feature>
<accession>A0A402A0Z1</accession>
<proteinExistence type="predicted"/>
<dbReference type="Proteomes" id="UP000287352">
    <property type="component" value="Unassembled WGS sequence"/>
</dbReference>
<keyword evidence="1" id="KW-0472">Membrane</keyword>
<sequence length="233" mass="25213">MNTATTKKSSIIRYVSAVAFVVAGILLVLYPLLRPFSDETSLQGAHAFASPLWLLAHLLAVVGFILTTLGLLGLSRVLQNTGVERLMSLALIMTWIGVGLILPYYGAEVFALNVIGQEVVRQQNLALMPLVNAIRFGPAVYVFAVGLLFLAIGPILAAIAIWRSGVVFKWSGIPFALGFALYLPQFFGDQPIRVLHGLLLTLGCIWLAVSLVRAQKSHEQKHLTGQVANQPIG</sequence>
<feature type="transmembrane region" description="Helical" evidence="1">
    <location>
        <begin position="193"/>
        <end position="212"/>
    </location>
</feature>
<dbReference type="OrthoDB" id="8224664at2"/>
<gene>
    <name evidence="2" type="ORF">KTT_25850</name>
</gene>
<organism evidence="2 3">
    <name type="scientific">Tengunoibacter tsumagoiensis</name>
    <dbReference type="NCBI Taxonomy" id="2014871"/>
    <lineage>
        <taxon>Bacteria</taxon>
        <taxon>Bacillati</taxon>
        <taxon>Chloroflexota</taxon>
        <taxon>Ktedonobacteria</taxon>
        <taxon>Ktedonobacterales</taxon>
        <taxon>Dictyobacteraceae</taxon>
        <taxon>Tengunoibacter</taxon>
    </lineage>
</organism>
<protein>
    <recommendedName>
        <fullName evidence="4">DUF4386 domain-containing protein</fullName>
    </recommendedName>
</protein>
<feature type="transmembrane region" description="Helical" evidence="1">
    <location>
        <begin position="139"/>
        <end position="160"/>
    </location>
</feature>
<comment type="caution">
    <text evidence="2">The sequence shown here is derived from an EMBL/GenBank/DDBJ whole genome shotgun (WGS) entry which is preliminary data.</text>
</comment>
<reference evidence="3" key="1">
    <citation type="submission" date="2018-12" db="EMBL/GenBank/DDBJ databases">
        <title>Tengunoibacter tsumagoiensis gen. nov., sp. nov., Dictyobacter kobayashii sp. nov., D. alpinus sp. nov., and D. joshuensis sp. nov. and description of Dictyobacteraceae fam. nov. within the order Ktedonobacterales isolated from Tengu-no-mugimeshi.</title>
        <authorList>
            <person name="Wang C.M."/>
            <person name="Zheng Y."/>
            <person name="Sakai Y."/>
            <person name="Toyoda A."/>
            <person name="Minakuchi Y."/>
            <person name="Abe K."/>
            <person name="Yokota A."/>
            <person name="Yabe S."/>
        </authorList>
    </citation>
    <scope>NUCLEOTIDE SEQUENCE [LARGE SCALE GENOMIC DNA]</scope>
    <source>
        <strain evidence="3">Uno3</strain>
    </source>
</reference>
<feature type="transmembrane region" description="Helical" evidence="1">
    <location>
        <begin position="86"/>
        <end position="105"/>
    </location>
</feature>
<dbReference type="EMBL" id="BIFR01000001">
    <property type="protein sequence ID" value="GCE12726.1"/>
    <property type="molecule type" value="Genomic_DNA"/>
</dbReference>
<feature type="transmembrane region" description="Helical" evidence="1">
    <location>
        <begin position="53"/>
        <end position="74"/>
    </location>
</feature>
<dbReference type="AlphaFoldDB" id="A0A402A0Z1"/>
<keyword evidence="3" id="KW-1185">Reference proteome</keyword>
<dbReference type="RefSeq" id="WP_126580321.1">
    <property type="nucleotide sequence ID" value="NZ_BIFR01000001.1"/>
</dbReference>
<feature type="transmembrane region" description="Helical" evidence="1">
    <location>
        <begin position="167"/>
        <end position="187"/>
    </location>
</feature>
<keyword evidence="1" id="KW-0812">Transmembrane</keyword>
<name>A0A402A0Z1_9CHLR</name>
<evidence type="ECO:0008006" key="4">
    <source>
        <dbReference type="Google" id="ProtNLM"/>
    </source>
</evidence>
<evidence type="ECO:0000313" key="2">
    <source>
        <dbReference type="EMBL" id="GCE12726.1"/>
    </source>
</evidence>
<evidence type="ECO:0000313" key="3">
    <source>
        <dbReference type="Proteomes" id="UP000287352"/>
    </source>
</evidence>
<keyword evidence="1" id="KW-1133">Transmembrane helix</keyword>